<feature type="domain" description="DUF6857" evidence="3">
    <location>
        <begin position="410"/>
        <end position="562"/>
    </location>
</feature>
<dbReference type="Proteomes" id="UP000228380">
    <property type="component" value="Chromosome 6"/>
</dbReference>
<feature type="compositionally biased region" description="Polar residues" evidence="1">
    <location>
        <begin position="144"/>
        <end position="157"/>
    </location>
</feature>
<sequence>MCLDVVRRKREQGEMASLTPGVLIKLLKNINSDVKVCGEYRSILLQVISIVPAITGSELWPDHGFFIKVSDSSHSTYVSLSKDDNELILTNKLQLGQFIYVDRIEAGTPVPVLIGVRPLPGRNPCMGNPKDLMHMIVPPDIPQAQDNETNTFKSSELSDGEKESPKRRVVIKEEKAVVSSRYMQGVSSINAKSAGSDSNAAGDKVNGNASDVEPQKKIVASKSKQELKSQVWPSTTTTSGYQNNIKVKQESSEGSQKESPTLRNQSNAVKVKQDYTEGSQKEASTPTKNSSTKNTSIIKQRTPSNFHSSSLSNSRRRVVDNMPWDSLPSNLIKPGKGIVRRKNMAFLVAAEAQREATAAAALVKGLSIFADLRKSATEDNPHVSLTKFFSLHRLIDHPNIAIQKDNSFQMPKQAPSDKEKLSKKTSLPNSRNVINAPKFPEESYGNEKLEWARGDGFKEIQEVRDTLRKETQSWFLNFLEGALDTGFHAESRVKKGAKDRAGGHSKESDERIAVTLSQLKDANDWLEQLRNEVGTETETIDRLKQKIYACLLGHVESAASALESRSN</sequence>
<feature type="region of interest" description="Disordered" evidence="1">
    <location>
        <begin position="140"/>
        <end position="168"/>
    </location>
</feature>
<feature type="compositionally biased region" description="Polar residues" evidence="1">
    <location>
        <begin position="424"/>
        <end position="433"/>
    </location>
</feature>
<dbReference type="GeneID" id="103702341"/>
<feature type="compositionally biased region" description="Polar residues" evidence="1">
    <location>
        <begin position="276"/>
        <end position="286"/>
    </location>
</feature>
<feature type="domain" description="DUF936" evidence="2">
    <location>
        <begin position="18"/>
        <end position="133"/>
    </location>
</feature>
<accession>A0A8B8J259</accession>
<feature type="compositionally biased region" description="Low complexity" evidence="1">
    <location>
        <begin position="287"/>
        <end position="299"/>
    </location>
</feature>
<dbReference type="OrthoDB" id="773154at2759"/>
<dbReference type="InterPro" id="IPR048297">
    <property type="entry name" value="DUF936_dom_pln"/>
</dbReference>
<dbReference type="PANTHER" id="PTHR31928:SF2">
    <property type="entry name" value="EXPRESSED PROTEIN"/>
    <property type="match status" value="1"/>
</dbReference>
<gene>
    <name evidence="5" type="primary">LOC103702341</name>
</gene>
<dbReference type="AlphaFoldDB" id="A0A8B8J259"/>
<dbReference type="RefSeq" id="XP_026658630.1">
    <property type="nucleotide sequence ID" value="XM_026802829.2"/>
</dbReference>
<feature type="compositionally biased region" description="Polar residues" evidence="1">
    <location>
        <begin position="189"/>
        <end position="199"/>
    </location>
</feature>
<feature type="region of interest" description="Disordered" evidence="1">
    <location>
        <begin position="405"/>
        <end position="439"/>
    </location>
</feature>
<dbReference type="InterPro" id="IPR010341">
    <property type="entry name" value="DUF936_pln"/>
</dbReference>
<feature type="compositionally biased region" description="Polar residues" evidence="1">
    <location>
        <begin position="231"/>
        <end position="246"/>
    </location>
</feature>
<reference evidence="4" key="1">
    <citation type="journal article" date="2019" name="Nat. Commun.">
        <title>Genome-wide association mapping of date palm fruit traits.</title>
        <authorList>
            <person name="Hazzouri K.M."/>
            <person name="Gros-Balthazard M."/>
            <person name="Flowers J.M."/>
            <person name="Copetti D."/>
            <person name="Lemansour A."/>
            <person name="Lebrun M."/>
            <person name="Masmoudi K."/>
            <person name="Ferrand S."/>
            <person name="Dhar M.I."/>
            <person name="Fresquez Z.A."/>
            <person name="Rosas U."/>
            <person name="Zhang J."/>
            <person name="Talag J."/>
            <person name="Lee S."/>
            <person name="Kudrna D."/>
            <person name="Powell R.F."/>
            <person name="Leitch I.J."/>
            <person name="Krueger R.R."/>
            <person name="Wing R.A."/>
            <person name="Amiri K.M.A."/>
            <person name="Purugganan M.D."/>
        </authorList>
    </citation>
    <scope>NUCLEOTIDE SEQUENCE [LARGE SCALE GENOMIC DNA]</scope>
    <source>
        <strain evidence="4">cv. Khalas</strain>
    </source>
</reference>
<reference evidence="5" key="2">
    <citation type="submission" date="2025-08" db="UniProtKB">
        <authorList>
            <consortium name="RefSeq"/>
        </authorList>
    </citation>
    <scope>IDENTIFICATION</scope>
    <source>
        <tissue evidence="5">Young leaves</tissue>
    </source>
</reference>
<dbReference type="PANTHER" id="PTHR31928">
    <property type="entry name" value="EXPRESSED PROTEIN"/>
    <property type="match status" value="1"/>
</dbReference>
<organism evidence="4 5">
    <name type="scientific">Phoenix dactylifera</name>
    <name type="common">Date palm</name>
    <dbReference type="NCBI Taxonomy" id="42345"/>
    <lineage>
        <taxon>Eukaryota</taxon>
        <taxon>Viridiplantae</taxon>
        <taxon>Streptophyta</taxon>
        <taxon>Embryophyta</taxon>
        <taxon>Tracheophyta</taxon>
        <taxon>Spermatophyta</taxon>
        <taxon>Magnoliopsida</taxon>
        <taxon>Liliopsida</taxon>
        <taxon>Arecaceae</taxon>
        <taxon>Coryphoideae</taxon>
        <taxon>Phoeniceae</taxon>
        <taxon>Phoenix</taxon>
    </lineage>
</organism>
<evidence type="ECO:0000313" key="5">
    <source>
        <dbReference type="RefSeq" id="XP_026658630.1"/>
    </source>
</evidence>
<keyword evidence="4" id="KW-1185">Reference proteome</keyword>
<dbReference type="Pfam" id="PF21647">
    <property type="entry name" value="DUF6857"/>
    <property type="match status" value="2"/>
</dbReference>
<evidence type="ECO:0000259" key="3">
    <source>
        <dbReference type="Pfam" id="PF21647"/>
    </source>
</evidence>
<evidence type="ECO:0000256" key="1">
    <source>
        <dbReference type="SAM" id="MobiDB-lite"/>
    </source>
</evidence>
<feature type="region of interest" description="Disordered" evidence="1">
    <location>
        <begin position="189"/>
        <end position="315"/>
    </location>
</feature>
<dbReference type="KEGG" id="pda:103702341"/>
<protein>
    <submittedName>
        <fullName evidence="5">Uncharacterized protein LOC103702341 isoform X1</fullName>
    </submittedName>
</protein>
<feature type="domain" description="DUF6857" evidence="3">
    <location>
        <begin position="312"/>
        <end position="405"/>
    </location>
</feature>
<proteinExistence type="predicted"/>
<feature type="compositionally biased region" description="Basic and acidic residues" evidence="1">
    <location>
        <begin position="159"/>
        <end position="168"/>
    </location>
</feature>
<name>A0A8B8J259_PHODC</name>
<dbReference type="InterPro" id="IPR049172">
    <property type="entry name" value="DUF6857_pln"/>
</dbReference>
<evidence type="ECO:0000259" key="2">
    <source>
        <dbReference type="Pfam" id="PF06075"/>
    </source>
</evidence>
<evidence type="ECO:0000313" key="4">
    <source>
        <dbReference type="Proteomes" id="UP000228380"/>
    </source>
</evidence>
<dbReference type="Pfam" id="PF06075">
    <property type="entry name" value="DUF936"/>
    <property type="match status" value="1"/>
</dbReference>